<dbReference type="PATRIC" id="fig|989403.3.peg.2972"/>
<keyword evidence="2" id="KW-1185">Reference proteome</keyword>
<protein>
    <submittedName>
        <fullName evidence="1">Uncharacterized protein</fullName>
    </submittedName>
</protein>
<organism evidence="1 2">
    <name type="scientific">Pseudovibrio axinellae</name>
    <dbReference type="NCBI Taxonomy" id="989403"/>
    <lineage>
        <taxon>Bacteria</taxon>
        <taxon>Pseudomonadati</taxon>
        <taxon>Pseudomonadota</taxon>
        <taxon>Alphaproteobacteria</taxon>
        <taxon>Hyphomicrobiales</taxon>
        <taxon>Stappiaceae</taxon>
        <taxon>Pseudovibrio</taxon>
    </lineage>
</organism>
<gene>
    <name evidence="1" type="ORF">PsAD2_02775</name>
</gene>
<sequence>MGETYLETRGMRKLGDICCEKDTLQSKVIFWNIRG</sequence>
<dbReference type="STRING" id="989403.SAMN05421798_106205"/>
<name>A0A165XU38_9HYPH</name>
<reference evidence="1 2" key="1">
    <citation type="journal article" date="2016" name="Front. Microbiol.">
        <title>Comparative Genomic Analysis Reveals a Diverse Repertoire of Genes Involved in Prokaryote-Eukaryote Interactions within the Pseudovibrio Genus.</title>
        <authorList>
            <person name="Romano S."/>
            <person name="Fernandez-Guerra A."/>
            <person name="Reen F.J."/>
            <person name="Glockner F.O."/>
            <person name="Crowley S.P."/>
            <person name="O'Sullivan O."/>
            <person name="Cotter P.D."/>
            <person name="Adams C."/>
            <person name="Dobson A.D."/>
            <person name="O'Gara F."/>
        </authorList>
    </citation>
    <scope>NUCLEOTIDE SEQUENCE [LARGE SCALE GENOMIC DNA]</scope>
    <source>
        <strain evidence="1 2">Ad2</strain>
    </source>
</reference>
<evidence type="ECO:0000313" key="1">
    <source>
        <dbReference type="EMBL" id="KZL18041.1"/>
    </source>
</evidence>
<dbReference type="Proteomes" id="UP000076577">
    <property type="component" value="Unassembled WGS sequence"/>
</dbReference>
<evidence type="ECO:0000313" key="2">
    <source>
        <dbReference type="Proteomes" id="UP000076577"/>
    </source>
</evidence>
<dbReference type="EMBL" id="LMCB01000024">
    <property type="protein sequence ID" value="KZL18041.1"/>
    <property type="molecule type" value="Genomic_DNA"/>
</dbReference>
<comment type="caution">
    <text evidence="1">The sequence shown here is derived from an EMBL/GenBank/DDBJ whole genome shotgun (WGS) entry which is preliminary data.</text>
</comment>
<dbReference type="AlphaFoldDB" id="A0A165XU38"/>
<accession>A0A165XU38</accession>
<proteinExistence type="predicted"/>